<evidence type="ECO:0000259" key="8">
    <source>
        <dbReference type="SMART" id="SM00244"/>
    </source>
</evidence>
<dbReference type="InterPro" id="IPR001107">
    <property type="entry name" value="Band_7"/>
</dbReference>
<dbReference type="InterPro" id="IPR036013">
    <property type="entry name" value="Band_7/SPFH_dom_sf"/>
</dbReference>
<dbReference type="InterPro" id="IPR050710">
    <property type="entry name" value="Band7/mec-2_domain"/>
</dbReference>
<evidence type="ECO:0000256" key="6">
    <source>
        <dbReference type="RuleBase" id="RU364113"/>
    </source>
</evidence>
<keyword evidence="10" id="KW-1185">Reference proteome</keyword>
<comment type="subunit">
    <text evidence="6">HflC and HflK may interact to form a multimeric complex.</text>
</comment>
<accession>A0ABV4U1X3</accession>
<dbReference type="PANTHER" id="PTHR43327:SF2">
    <property type="entry name" value="MODULATOR OF FTSH PROTEASE HFLK"/>
    <property type="match status" value="1"/>
</dbReference>
<dbReference type="GO" id="GO:0008233">
    <property type="term" value="F:peptidase activity"/>
    <property type="evidence" value="ECO:0007669"/>
    <property type="project" value="UniProtKB-KW"/>
</dbReference>
<feature type="compositionally biased region" description="Gly residues" evidence="7">
    <location>
        <begin position="20"/>
        <end position="29"/>
    </location>
</feature>
<evidence type="ECO:0000256" key="2">
    <source>
        <dbReference type="ARBA" id="ARBA00006971"/>
    </source>
</evidence>
<dbReference type="EMBL" id="JBGUAW010000012">
    <property type="protein sequence ID" value="MFA9462290.1"/>
    <property type="molecule type" value="Genomic_DNA"/>
</dbReference>
<dbReference type="Gene3D" id="3.30.479.30">
    <property type="entry name" value="Band 7 domain"/>
    <property type="match status" value="1"/>
</dbReference>
<keyword evidence="5 6" id="KW-0472">Membrane</keyword>
<feature type="compositionally biased region" description="Low complexity" evidence="7">
    <location>
        <begin position="376"/>
        <end position="393"/>
    </location>
</feature>
<comment type="caution">
    <text evidence="9">The sequence shown here is derived from an EMBL/GenBank/DDBJ whole genome shotgun (WGS) entry which is preliminary data.</text>
</comment>
<feature type="region of interest" description="Disordered" evidence="7">
    <location>
        <begin position="1"/>
        <end position="35"/>
    </location>
</feature>
<evidence type="ECO:0000313" key="9">
    <source>
        <dbReference type="EMBL" id="MFA9462290.1"/>
    </source>
</evidence>
<evidence type="ECO:0000256" key="7">
    <source>
        <dbReference type="SAM" id="MobiDB-lite"/>
    </source>
</evidence>
<organism evidence="9 10">
    <name type="scientific">Thiohalorhabdus methylotrophus</name>
    <dbReference type="NCBI Taxonomy" id="3242694"/>
    <lineage>
        <taxon>Bacteria</taxon>
        <taxon>Pseudomonadati</taxon>
        <taxon>Pseudomonadota</taxon>
        <taxon>Gammaproteobacteria</taxon>
        <taxon>Thiohalorhabdales</taxon>
        <taxon>Thiohalorhabdaceae</taxon>
        <taxon>Thiohalorhabdus</taxon>
    </lineage>
</organism>
<feature type="region of interest" description="Disordered" evidence="7">
    <location>
        <begin position="370"/>
        <end position="418"/>
    </location>
</feature>
<dbReference type="Pfam" id="PF12221">
    <property type="entry name" value="HflK_N"/>
    <property type="match status" value="1"/>
</dbReference>
<reference evidence="9 10" key="1">
    <citation type="submission" date="2024-08" db="EMBL/GenBank/DDBJ databases">
        <title>Whole-genome sequencing of halo(alkali)philic microorganisms from hypersaline lakes.</title>
        <authorList>
            <person name="Sorokin D.Y."/>
            <person name="Merkel A.Y."/>
            <person name="Messina E."/>
            <person name="Yakimov M."/>
        </authorList>
    </citation>
    <scope>NUCLEOTIDE SEQUENCE [LARGE SCALE GENOMIC DNA]</scope>
    <source>
        <strain evidence="9 10">Cl-TMA</strain>
    </source>
</reference>
<evidence type="ECO:0000256" key="5">
    <source>
        <dbReference type="ARBA" id="ARBA00023136"/>
    </source>
</evidence>
<dbReference type="InterPro" id="IPR020980">
    <property type="entry name" value="Membrane_HflK_N"/>
</dbReference>
<evidence type="ECO:0000256" key="3">
    <source>
        <dbReference type="ARBA" id="ARBA00022692"/>
    </source>
</evidence>
<proteinExistence type="inferred from homology"/>
<evidence type="ECO:0000256" key="1">
    <source>
        <dbReference type="ARBA" id="ARBA00004167"/>
    </source>
</evidence>
<dbReference type="PANTHER" id="PTHR43327">
    <property type="entry name" value="STOMATIN-LIKE PROTEIN 2, MITOCHONDRIAL"/>
    <property type="match status" value="1"/>
</dbReference>
<keyword evidence="4 6" id="KW-1133">Transmembrane helix</keyword>
<dbReference type="Pfam" id="PF01145">
    <property type="entry name" value="Band_7"/>
    <property type="match status" value="1"/>
</dbReference>
<keyword evidence="9" id="KW-0645">Protease</keyword>
<sequence length="418" mass="45552">MAWNEPGGPNKGGDKNPWGQWGGGGGGGNNQQPPDLDEIIRKLKAKFGGSSGGGGGGGLFGAGGPSFSGKGIALIVGIALVLWLASGIYVVNPDEQGVVKRFGYHTITTEPGLHYHLPWPIETVLTPKVTQVRRLEIGFRDRPGQQDSMHVPKEALMLTGDEAIVDLQFAVQYHISDAAKYLFNVKDPDKTVREAAETAIREVVGQRPIDDVLTKARAEVAQATQGLMQSILDGYGVGLQVDEIALQSAQAPEPVRPAFRDVISAREDRARAVNEAEAYSNDILPRARGQAERILQEAQGYEARVVNEAEGSAARFRDVYQEYKGAPEITSKRLYLETMEQVLQNSQKVLVDVPESGNLMYLPLQEALRKNKGGDASQAQQGNSGQASSQNGNRASRTEEVRRQFEQRLERIRRGENQ</sequence>
<protein>
    <recommendedName>
        <fullName evidence="6">Protein HflK</fullName>
    </recommendedName>
</protein>
<feature type="transmembrane region" description="Helical" evidence="6">
    <location>
        <begin position="71"/>
        <end position="91"/>
    </location>
</feature>
<evidence type="ECO:0000256" key="4">
    <source>
        <dbReference type="ARBA" id="ARBA00022989"/>
    </source>
</evidence>
<dbReference type="CDD" id="cd03404">
    <property type="entry name" value="SPFH_HflK"/>
    <property type="match status" value="1"/>
</dbReference>
<feature type="compositionally biased region" description="Basic and acidic residues" evidence="7">
    <location>
        <begin position="396"/>
        <end position="418"/>
    </location>
</feature>
<dbReference type="SUPFAM" id="SSF117892">
    <property type="entry name" value="Band 7/SPFH domain"/>
    <property type="match status" value="1"/>
</dbReference>
<dbReference type="InterPro" id="IPR010201">
    <property type="entry name" value="HflK"/>
</dbReference>
<comment type="function">
    <text evidence="6">HflC and HflK could encode or regulate a protease.</text>
</comment>
<dbReference type="RefSeq" id="WP_373657080.1">
    <property type="nucleotide sequence ID" value="NZ_JBGUAW010000012.1"/>
</dbReference>
<dbReference type="Proteomes" id="UP001575181">
    <property type="component" value="Unassembled WGS sequence"/>
</dbReference>
<comment type="similarity">
    <text evidence="2 6">Belongs to the band 7/mec-2 family. HflK subfamily.</text>
</comment>
<keyword evidence="3 6" id="KW-0812">Transmembrane</keyword>
<name>A0ABV4U1X3_9GAMM</name>
<keyword evidence="9" id="KW-0378">Hydrolase</keyword>
<dbReference type="GO" id="GO:0006508">
    <property type="term" value="P:proteolysis"/>
    <property type="evidence" value="ECO:0007669"/>
    <property type="project" value="UniProtKB-KW"/>
</dbReference>
<comment type="subcellular location">
    <subcellularLocation>
        <location evidence="1">Membrane</location>
        <topology evidence="1">Single-pass membrane protein</topology>
    </subcellularLocation>
</comment>
<dbReference type="NCBIfam" id="TIGR01933">
    <property type="entry name" value="hflK"/>
    <property type="match status" value="1"/>
</dbReference>
<evidence type="ECO:0000313" key="10">
    <source>
        <dbReference type="Proteomes" id="UP001575181"/>
    </source>
</evidence>
<dbReference type="SMART" id="SM00244">
    <property type="entry name" value="PHB"/>
    <property type="match status" value="1"/>
</dbReference>
<feature type="domain" description="Band 7" evidence="8">
    <location>
        <begin position="86"/>
        <end position="263"/>
    </location>
</feature>
<gene>
    <name evidence="9" type="primary">hflK</name>
    <name evidence="9" type="ORF">ACERLL_15860</name>
</gene>